<protein>
    <submittedName>
        <fullName evidence="3">NAD(P)-dependent oxidoreductase</fullName>
    </submittedName>
</protein>
<dbReference type="EMBL" id="JAWNGC010000001">
    <property type="protein sequence ID" value="MDY5154174.1"/>
    <property type="molecule type" value="Genomic_DNA"/>
</dbReference>
<gene>
    <name evidence="3" type="ORF">R6G80_00295</name>
</gene>
<comment type="caution">
    <text evidence="3">The sequence shown here is derived from an EMBL/GenBank/DDBJ whole genome shotgun (WGS) entry which is preliminary data.</text>
</comment>
<comment type="similarity">
    <text evidence="1">Belongs to the NAD(P)-dependent epimerase/dehydratase family.</text>
</comment>
<dbReference type="RefSeq" id="WP_102165418.1">
    <property type="nucleotide sequence ID" value="NZ_CAMYCL010000001.1"/>
</dbReference>
<sequence>MVKNVKTVLVTGAGGYIGRHVVSYLADKGVNVTVVDFKVDGVDPRAQVVSADIFSGNEDIYDQLGRPDVVIHMAWRDGFKHNSPAHIDYLADHMHFIENLYKGGCPQVVVMGTMHEVGYWEGAIDENSPCNPASLYGISKNALRQFSELVARQNNAILQWVRAYYITGDDVRGNSIFSKLLAAANEGKTTFPFTQGKNLYDFITVDELAHQIGATALQTEVTGTINACTGKPMSLADRVEAYIKENNLKISLEYGAFPDRPYDSPGTWGDATKINHILATEK</sequence>
<dbReference type="InterPro" id="IPR001509">
    <property type="entry name" value="Epimerase_deHydtase"/>
</dbReference>
<dbReference type="Pfam" id="PF01370">
    <property type="entry name" value="Epimerase"/>
    <property type="match status" value="1"/>
</dbReference>
<feature type="domain" description="NAD-dependent epimerase/dehydratase" evidence="2">
    <location>
        <begin position="8"/>
        <end position="212"/>
    </location>
</feature>
<evidence type="ECO:0000313" key="4">
    <source>
        <dbReference type="Proteomes" id="UP001281731"/>
    </source>
</evidence>
<evidence type="ECO:0000313" key="3">
    <source>
        <dbReference type="EMBL" id="MDY5154174.1"/>
    </source>
</evidence>
<name>A0AAW9HVS5_9ACTO</name>
<dbReference type="AlphaFoldDB" id="A0AAW9HVS5"/>
<dbReference type="Proteomes" id="UP001281731">
    <property type="component" value="Unassembled WGS sequence"/>
</dbReference>
<proteinExistence type="inferred from homology"/>
<dbReference type="SUPFAM" id="SSF51735">
    <property type="entry name" value="NAD(P)-binding Rossmann-fold domains"/>
    <property type="match status" value="1"/>
</dbReference>
<evidence type="ECO:0000259" key="2">
    <source>
        <dbReference type="Pfam" id="PF01370"/>
    </source>
</evidence>
<reference evidence="3" key="1">
    <citation type="submission" date="2023-10" db="EMBL/GenBank/DDBJ databases">
        <title>Whole Genome based description of the genera Actinobaculum and Actinotignum reveals a complex phylogenetic relationship within the species included in the genus Actinotignum.</title>
        <authorList>
            <person name="Jensen C.S."/>
            <person name="Dargis R."/>
            <person name="Kemp M."/>
            <person name="Christensen J.J."/>
        </authorList>
    </citation>
    <scope>NUCLEOTIDE SEQUENCE</scope>
    <source>
        <strain evidence="3">SLA_B511</strain>
    </source>
</reference>
<dbReference type="PROSITE" id="PS00061">
    <property type="entry name" value="ADH_SHORT"/>
    <property type="match status" value="1"/>
</dbReference>
<accession>A0AAW9HVS5</accession>
<organism evidence="3 4">
    <name type="scientific">Actinotignum urinale</name>
    <dbReference type="NCBI Taxonomy" id="190146"/>
    <lineage>
        <taxon>Bacteria</taxon>
        <taxon>Bacillati</taxon>
        <taxon>Actinomycetota</taxon>
        <taxon>Actinomycetes</taxon>
        <taxon>Actinomycetales</taxon>
        <taxon>Actinomycetaceae</taxon>
        <taxon>Actinotignum</taxon>
    </lineage>
</organism>
<dbReference type="InterPro" id="IPR036291">
    <property type="entry name" value="NAD(P)-bd_dom_sf"/>
</dbReference>
<dbReference type="PANTHER" id="PTHR43000">
    <property type="entry name" value="DTDP-D-GLUCOSE 4,6-DEHYDRATASE-RELATED"/>
    <property type="match status" value="1"/>
</dbReference>
<dbReference type="Gene3D" id="3.40.50.720">
    <property type="entry name" value="NAD(P)-binding Rossmann-like Domain"/>
    <property type="match status" value="1"/>
</dbReference>
<evidence type="ECO:0000256" key="1">
    <source>
        <dbReference type="ARBA" id="ARBA00007637"/>
    </source>
</evidence>
<dbReference type="InterPro" id="IPR020904">
    <property type="entry name" value="Sc_DH/Rdtase_CS"/>
</dbReference>